<dbReference type="SUPFAM" id="SSF57863">
    <property type="entry name" value="ArfGap/RecO-like zinc finger"/>
    <property type="match status" value="1"/>
</dbReference>
<dbReference type="FunFam" id="1.10.220.150:FF:000009">
    <property type="entry name" value="stromal membrane-associated protein 1 isoform X1"/>
    <property type="match status" value="1"/>
</dbReference>
<dbReference type="GO" id="GO:0006888">
    <property type="term" value="P:endoplasmic reticulum to Golgi vesicle-mediated transport"/>
    <property type="evidence" value="ECO:0007669"/>
    <property type="project" value="EnsemblFungi"/>
</dbReference>
<dbReference type="GO" id="GO:0000138">
    <property type="term" value="C:Golgi trans cisterna"/>
    <property type="evidence" value="ECO:0007669"/>
    <property type="project" value="EnsemblFungi"/>
</dbReference>
<dbReference type="Pfam" id="PF01412">
    <property type="entry name" value="ArfGap"/>
    <property type="match status" value="1"/>
</dbReference>
<dbReference type="GO" id="GO:0008270">
    <property type="term" value="F:zinc ion binding"/>
    <property type="evidence" value="ECO:0007669"/>
    <property type="project" value="UniProtKB-KW"/>
</dbReference>
<feature type="compositionally biased region" description="Low complexity" evidence="6">
    <location>
        <begin position="206"/>
        <end position="239"/>
    </location>
</feature>
<dbReference type="AlphaFoldDB" id="A0A1G4INY0"/>
<dbReference type="InterPro" id="IPR001164">
    <property type="entry name" value="ArfGAP_dom"/>
</dbReference>
<dbReference type="GO" id="GO:0005096">
    <property type="term" value="F:GTPase activator activity"/>
    <property type="evidence" value="ECO:0007669"/>
    <property type="project" value="UniProtKB-KW"/>
</dbReference>
<evidence type="ECO:0000259" key="7">
    <source>
        <dbReference type="PROSITE" id="PS50115"/>
    </source>
</evidence>
<evidence type="ECO:0000256" key="3">
    <source>
        <dbReference type="ARBA" id="ARBA00022771"/>
    </source>
</evidence>
<feature type="region of interest" description="Disordered" evidence="6">
    <location>
        <begin position="202"/>
        <end position="251"/>
    </location>
</feature>
<evidence type="ECO:0000313" key="9">
    <source>
        <dbReference type="Proteomes" id="UP000190274"/>
    </source>
</evidence>
<evidence type="ECO:0000313" key="8">
    <source>
        <dbReference type="EMBL" id="SCU78401.1"/>
    </source>
</evidence>
<keyword evidence="3 5" id="KW-0863">Zinc-finger</keyword>
<evidence type="ECO:0000256" key="4">
    <source>
        <dbReference type="ARBA" id="ARBA00022833"/>
    </source>
</evidence>
<dbReference type="PANTHER" id="PTHR45705">
    <property type="entry name" value="FI20236P1"/>
    <property type="match status" value="1"/>
</dbReference>
<dbReference type="OrthoDB" id="10266696at2759"/>
<sequence length="251" mass="27018">MSSPTVRKALATLLRDPGNGNCADCKTASHPRWASWSLGVFICIRCAGIHRSLGTHISKVKSVDLDTWQEEHLRKVVEFGNNKNANARYEAKLEQATPDPSKLNDFIRKKYELKKWAGTASMKSSPRVEASQPPVHSASHDLLGDAATQSAPPSVNTVPSRVSTPSQVDLNLATPRASSKGAPRELNGRPDLKKSILSLYSKPRNSSASVASAQSAFSLSSSVEPSSASSKPSPTPAASLEDNELFRNVWS</sequence>
<dbReference type="GO" id="GO:0006891">
    <property type="term" value="P:intra-Golgi vesicle-mediated transport"/>
    <property type="evidence" value="ECO:0007669"/>
    <property type="project" value="EnsemblFungi"/>
</dbReference>
<proteinExistence type="predicted"/>
<feature type="region of interest" description="Disordered" evidence="6">
    <location>
        <begin position="145"/>
        <end position="190"/>
    </location>
</feature>
<feature type="domain" description="Arf-GAP" evidence="7">
    <location>
        <begin position="7"/>
        <end position="126"/>
    </location>
</feature>
<feature type="compositionally biased region" description="Polar residues" evidence="6">
    <location>
        <begin position="147"/>
        <end position="169"/>
    </location>
</feature>
<accession>A0A1G4INY0</accession>
<dbReference type="PRINTS" id="PR00405">
    <property type="entry name" value="REVINTRACTNG"/>
</dbReference>
<protein>
    <submittedName>
        <fullName evidence="8">LADA_0A05424g1_1</fullName>
    </submittedName>
</protein>
<dbReference type="EMBL" id="LT598460">
    <property type="protein sequence ID" value="SCU78401.1"/>
    <property type="molecule type" value="Genomic_DNA"/>
</dbReference>
<evidence type="ECO:0000256" key="5">
    <source>
        <dbReference type="PROSITE-ProRule" id="PRU00288"/>
    </source>
</evidence>
<name>A0A1G4INY0_9SACH</name>
<evidence type="ECO:0000256" key="6">
    <source>
        <dbReference type="SAM" id="MobiDB-lite"/>
    </source>
</evidence>
<gene>
    <name evidence="8" type="ORF">LADA_0A05424G</name>
</gene>
<dbReference type="InterPro" id="IPR051718">
    <property type="entry name" value="ARF_GTPase-activating"/>
</dbReference>
<dbReference type="Proteomes" id="UP000190274">
    <property type="component" value="Chromosome A"/>
</dbReference>
<keyword evidence="4" id="KW-0862">Zinc</keyword>
<dbReference type="InterPro" id="IPR037278">
    <property type="entry name" value="ARFGAP/RecO"/>
</dbReference>
<dbReference type="PROSITE" id="PS50115">
    <property type="entry name" value="ARFGAP"/>
    <property type="match status" value="1"/>
</dbReference>
<keyword evidence="1" id="KW-0343">GTPase activation</keyword>
<dbReference type="STRING" id="1266660.A0A1G4INY0"/>
<dbReference type="PANTHER" id="PTHR45705:SF1">
    <property type="entry name" value="FI20236P1"/>
    <property type="match status" value="1"/>
</dbReference>
<reference evidence="8 9" key="1">
    <citation type="submission" date="2016-03" db="EMBL/GenBank/DDBJ databases">
        <authorList>
            <person name="Devillers H."/>
        </authorList>
    </citation>
    <scope>NUCLEOTIDE SEQUENCE [LARGE SCALE GENOMIC DNA]</scope>
    <source>
        <strain evidence="8">CBS 10888</strain>
    </source>
</reference>
<dbReference type="SMART" id="SM00105">
    <property type="entry name" value="ArfGap"/>
    <property type="match status" value="1"/>
</dbReference>
<evidence type="ECO:0000256" key="1">
    <source>
        <dbReference type="ARBA" id="ARBA00022468"/>
    </source>
</evidence>
<evidence type="ECO:0000256" key="2">
    <source>
        <dbReference type="ARBA" id="ARBA00022723"/>
    </source>
</evidence>
<keyword evidence="2" id="KW-0479">Metal-binding</keyword>
<dbReference type="Gene3D" id="1.10.220.150">
    <property type="entry name" value="Arf GTPase activating protein"/>
    <property type="match status" value="1"/>
</dbReference>
<dbReference type="InterPro" id="IPR038508">
    <property type="entry name" value="ArfGAP_dom_sf"/>
</dbReference>
<organism evidence="8 9">
    <name type="scientific">Lachancea dasiensis</name>
    <dbReference type="NCBI Taxonomy" id="1072105"/>
    <lineage>
        <taxon>Eukaryota</taxon>
        <taxon>Fungi</taxon>
        <taxon>Dikarya</taxon>
        <taxon>Ascomycota</taxon>
        <taxon>Saccharomycotina</taxon>
        <taxon>Saccharomycetes</taxon>
        <taxon>Saccharomycetales</taxon>
        <taxon>Saccharomycetaceae</taxon>
        <taxon>Lachancea</taxon>
    </lineage>
</organism>
<keyword evidence="9" id="KW-1185">Reference proteome</keyword>